<protein>
    <submittedName>
        <fullName evidence="1">Uncharacterized protein</fullName>
    </submittedName>
</protein>
<evidence type="ECO:0000313" key="1">
    <source>
        <dbReference type="EMBL" id="KAJ0092919.1"/>
    </source>
</evidence>
<reference evidence="2" key="1">
    <citation type="journal article" date="2023" name="G3 (Bethesda)">
        <title>Genome assembly and association tests identify interacting loci associated with vigor, precocity, and sex in interspecific pistachio rootstocks.</title>
        <authorList>
            <person name="Palmer W."/>
            <person name="Jacygrad E."/>
            <person name="Sagayaradj S."/>
            <person name="Cavanaugh K."/>
            <person name="Han R."/>
            <person name="Bertier L."/>
            <person name="Beede B."/>
            <person name="Kafkas S."/>
            <person name="Golino D."/>
            <person name="Preece J."/>
            <person name="Michelmore R."/>
        </authorList>
    </citation>
    <scope>NUCLEOTIDE SEQUENCE [LARGE SCALE GENOMIC DNA]</scope>
</reference>
<keyword evidence="2" id="KW-1185">Reference proteome</keyword>
<dbReference type="EMBL" id="CM047903">
    <property type="protein sequence ID" value="KAJ0092919.1"/>
    <property type="molecule type" value="Genomic_DNA"/>
</dbReference>
<accession>A0ACC1B1W5</accession>
<evidence type="ECO:0000313" key="2">
    <source>
        <dbReference type="Proteomes" id="UP001164250"/>
    </source>
</evidence>
<comment type="caution">
    <text evidence="1">The sequence shown here is derived from an EMBL/GenBank/DDBJ whole genome shotgun (WGS) entry which is preliminary data.</text>
</comment>
<dbReference type="Proteomes" id="UP001164250">
    <property type="component" value="Chromosome 7"/>
</dbReference>
<proteinExistence type="predicted"/>
<organism evidence="1 2">
    <name type="scientific">Pistacia atlantica</name>
    <dbReference type="NCBI Taxonomy" id="434234"/>
    <lineage>
        <taxon>Eukaryota</taxon>
        <taxon>Viridiplantae</taxon>
        <taxon>Streptophyta</taxon>
        <taxon>Embryophyta</taxon>
        <taxon>Tracheophyta</taxon>
        <taxon>Spermatophyta</taxon>
        <taxon>Magnoliopsida</taxon>
        <taxon>eudicotyledons</taxon>
        <taxon>Gunneridae</taxon>
        <taxon>Pentapetalae</taxon>
        <taxon>rosids</taxon>
        <taxon>malvids</taxon>
        <taxon>Sapindales</taxon>
        <taxon>Anacardiaceae</taxon>
        <taxon>Pistacia</taxon>
    </lineage>
</organism>
<name>A0ACC1B1W5_9ROSI</name>
<sequence length="38" mass="4516">MQRLRTSSGGLWSAFTMKSRQLTQLRWILRCSESVHTY</sequence>
<gene>
    <name evidence="1" type="ORF">Patl1_26627</name>
</gene>